<proteinExistence type="predicted"/>
<accession>X1E0Q4</accession>
<organism evidence="1">
    <name type="scientific">marine sediment metagenome</name>
    <dbReference type="NCBI Taxonomy" id="412755"/>
    <lineage>
        <taxon>unclassified sequences</taxon>
        <taxon>metagenomes</taxon>
        <taxon>ecological metagenomes</taxon>
    </lineage>
</organism>
<comment type="caution">
    <text evidence="1">The sequence shown here is derived from an EMBL/GenBank/DDBJ whole genome shotgun (WGS) entry which is preliminary data.</text>
</comment>
<dbReference type="EMBL" id="BART01031108">
    <property type="protein sequence ID" value="GAH10759.1"/>
    <property type="molecule type" value="Genomic_DNA"/>
</dbReference>
<evidence type="ECO:0000313" key="1">
    <source>
        <dbReference type="EMBL" id="GAH10759.1"/>
    </source>
</evidence>
<feature type="non-terminal residue" evidence="1">
    <location>
        <position position="94"/>
    </location>
</feature>
<reference evidence="1" key="1">
    <citation type="journal article" date="2014" name="Front. Microbiol.">
        <title>High frequency of phylogenetically diverse reductive dehalogenase-homologous genes in deep subseafloor sedimentary metagenomes.</title>
        <authorList>
            <person name="Kawai M."/>
            <person name="Futagami T."/>
            <person name="Toyoda A."/>
            <person name="Takaki Y."/>
            <person name="Nishi S."/>
            <person name="Hori S."/>
            <person name="Arai W."/>
            <person name="Tsubouchi T."/>
            <person name="Morono Y."/>
            <person name="Uchiyama I."/>
            <person name="Ito T."/>
            <person name="Fujiyama A."/>
            <person name="Inagaki F."/>
            <person name="Takami H."/>
        </authorList>
    </citation>
    <scope>NUCLEOTIDE SEQUENCE</scope>
    <source>
        <strain evidence="1">Expedition CK06-06</strain>
    </source>
</reference>
<dbReference type="AlphaFoldDB" id="X1E0Q4"/>
<evidence type="ECO:0008006" key="2">
    <source>
        <dbReference type="Google" id="ProtNLM"/>
    </source>
</evidence>
<protein>
    <recommendedName>
        <fullName evidence="2">Phosphohistidine phosphatase SixA</fullName>
    </recommendedName>
</protein>
<dbReference type="Gene3D" id="3.40.50.1240">
    <property type="entry name" value="Phosphoglycerate mutase-like"/>
    <property type="match status" value="1"/>
</dbReference>
<sequence length="94" mass="10607">MKLYLVQHAKAASKEQDPQRPLIQEGRGELQKVTEFIKPLKLSVDYLWHSEKKRAVQTAELLAEAVEIKKAKTLREGLGPNDDVAVLKDELNTA</sequence>
<name>X1E0Q4_9ZZZZ</name>
<dbReference type="InterPro" id="IPR029033">
    <property type="entry name" value="His_PPase_superfam"/>
</dbReference>
<dbReference type="CDD" id="cd07067">
    <property type="entry name" value="HP_PGM_like"/>
    <property type="match status" value="1"/>
</dbReference>
<dbReference type="SUPFAM" id="SSF53254">
    <property type="entry name" value="Phosphoglycerate mutase-like"/>
    <property type="match status" value="1"/>
</dbReference>
<gene>
    <name evidence="1" type="ORF">S01H4_54107</name>
</gene>
<dbReference type="InterPro" id="IPR013078">
    <property type="entry name" value="His_Pase_superF_clade-1"/>
</dbReference>
<dbReference type="Pfam" id="PF00300">
    <property type="entry name" value="His_Phos_1"/>
    <property type="match status" value="1"/>
</dbReference>